<feature type="transmembrane region" description="Helical" evidence="2">
    <location>
        <begin position="608"/>
        <end position="635"/>
    </location>
</feature>
<dbReference type="SUPFAM" id="SSF88697">
    <property type="entry name" value="PUA domain-like"/>
    <property type="match status" value="1"/>
</dbReference>
<evidence type="ECO:0000256" key="1">
    <source>
        <dbReference type="SAM" id="MobiDB-lite"/>
    </source>
</evidence>
<dbReference type="PANTHER" id="PTHR43718:SF2">
    <property type="entry name" value="LON PROTEASE HOMOLOG, MITOCHONDRIAL"/>
    <property type="match status" value="1"/>
</dbReference>
<evidence type="ECO:0000313" key="5">
    <source>
        <dbReference type="Proteomes" id="UP000597762"/>
    </source>
</evidence>
<dbReference type="PANTHER" id="PTHR43718">
    <property type="entry name" value="LON PROTEASE"/>
    <property type="match status" value="1"/>
</dbReference>
<dbReference type="InterPro" id="IPR003111">
    <property type="entry name" value="Lon_prtase_N"/>
</dbReference>
<sequence>MAVLLRRFRTCCDKFDEIFGQFPLINIQRSPIRQQSYGTNFISRTCAINQLAKKYDNNLSTLGHSTTNDRLRLLLHQKNQHGERWCSPNGGHKGQPNPVRPKWTYLPFSSTRRLHMNKTLLRNSSLLKRELSKHRVYTSIPTSLVSTQNISTYNLLCNRLTNSSLNFDYKCRFFSTSSSGDDDDKSSKEETALSTETSGDTFPNLGQSGLGMALTALSVPEVFPKVPVIAVPRNPVFPRFVKMIEITNKDLIDLIRRKVKLNLPYAGVFLKKDDSHDTEVVRSLDDIYRVGTFVQITEMQDLGDKLRMILMAHRRIKINNIFIESEENETSEDVRCIYLFLVFLFPSRFFLSFSSRFFPFFFSFFFSFFRFFSFLFSFFPLFFFSFLFLFVFSFFSFFFSFLLFFSFLFSFFSFLFSFFPFFPLVFFLSFSSRFFPFFFLSFFSFLFPLVFFLSFSSRFFPFFFLSFFSFFFRFFLFSSRFFLSFFLVFSFLFSFFFLFPLVFFFLFLFPLVFFSFFSSRFFFFPLVFSFFFVFSFLFPLVFFLSFSSRFFPFFFLSFFSLSFSSRFFPSLFPLVFFPLSLIFSLFLVFFFSSLFFPLVFPVFSRFPLAFFSFPLSFFFFSSRIFPLIISPLVFFPSRIFPLSPFTQ</sequence>
<protein>
    <submittedName>
        <fullName evidence="4">PRSS15</fullName>
        <ecNumber evidence="4">3.4.21.53</ecNumber>
    </submittedName>
</protein>
<accession>A0A812BFG6</accession>
<evidence type="ECO:0000256" key="2">
    <source>
        <dbReference type="SAM" id="Phobius"/>
    </source>
</evidence>
<dbReference type="FunFam" id="2.30.130.40:FF:000004">
    <property type="entry name" value="Lon protease homolog, mitochondrial"/>
    <property type="match status" value="1"/>
</dbReference>
<evidence type="ECO:0000313" key="4">
    <source>
        <dbReference type="EMBL" id="CAE1225710.1"/>
    </source>
</evidence>
<dbReference type="GO" id="GO:0005759">
    <property type="term" value="C:mitochondrial matrix"/>
    <property type="evidence" value="ECO:0007669"/>
    <property type="project" value="TreeGrafter"/>
</dbReference>
<dbReference type="Proteomes" id="UP000597762">
    <property type="component" value="Unassembled WGS sequence"/>
</dbReference>
<keyword evidence="5" id="KW-1185">Reference proteome</keyword>
<dbReference type="AlphaFoldDB" id="A0A812BFG6"/>
<name>A0A812BFG6_ACAPH</name>
<dbReference type="EMBL" id="CAHIKZ030000552">
    <property type="protein sequence ID" value="CAE1225710.1"/>
    <property type="molecule type" value="Genomic_DNA"/>
</dbReference>
<organism evidence="4 5">
    <name type="scientific">Acanthosepion pharaonis</name>
    <name type="common">Pharaoh cuttlefish</name>
    <name type="synonym">Sepia pharaonis</name>
    <dbReference type="NCBI Taxonomy" id="158019"/>
    <lineage>
        <taxon>Eukaryota</taxon>
        <taxon>Metazoa</taxon>
        <taxon>Spiralia</taxon>
        <taxon>Lophotrochozoa</taxon>
        <taxon>Mollusca</taxon>
        <taxon>Cephalopoda</taxon>
        <taxon>Coleoidea</taxon>
        <taxon>Decapodiformes</taxon>
        <taxon>Sepiida</taxon>
        <taxon>Sepiina</taxon>
        <taxon>Sepiidae</taxon>
        <taxon>Acanthosepion</taxon>
    </lineage>
</organism>
<feature type="region of interest" description="Disordered" evidence="1">
    <location>
        <begin position="177"/>
        <end position="203"/>
    </location>
</feature>
<dbReference type="InterPro" id="IPR046336">
    <property type="entry name" value="Lon_prtase_N_sf"/>
</dbReference>
<dbReference type="EC" id="3.4.21.53" evidence="4"/>
<dbReference type="SMART" id="SM00464">
    <property type="entry name" value="LON"/>
    <property type="match status" value="1"/>
</dbReference>
<feature type="compositionally biased region" description="Polar residues" evidence="1">
    <location>
        <begin position="192"/>
        <end position="203"/>
    </location>
</feature>
<keyword evidence="2" id="KW-1133">Transmembrane helix</keyword>
<feature type="transmembrane region" description="Helical" evidence="2">
    <location>
        <begin position="574"/>
        <end position="596"/>
    </location>
</feature>
<dbReference type="OrthoDB" id="2411602at2759"/>
<dbReference type="Gene3D" id="2.30.130.40">
    <property type="entry name" value="LON domain-like"/>
    <property type="match status" value="1"/>
</dbReference>
<feature type="transmembrane region" description="Helical" evidence="2">
    <location>
        <begin position="550"/>
        <end position="568"/>
    </location>
</feature>
<evidence type="ECO:0000259" key="3">
    <source>
        <dbReference type="PROSITE" id="PS51787"/>
    </source>
</evidence>
<keyword evidence="2" id="KW-0812">Transmembrane</keyword>
<proteinExistence type="predicted"/>
<feature type="transmembrane region" description="Helical" evidence="2">
    <location>
        <begin position="483"/>
        <end position="516"/>
    </location>
</feature>
<feature type="transmembrane region" description="Helical" evidence="2">
    <location>
        <begin position="434"/>
        <end position="453"/>
    </location>
</feature>
<feature type="domain" description="Lon N-terminal" evidence="3">
    <location>
        <begin position="226"/>
        <end position="412"/>
    </location>
</feature>
<dbReference type="InterPro" id="IPR015947">
    <property type="entry name" value="PUA-like_sf"/>
</dbReference>
<reference evidence="4" key="1">
    <citation type="submission" date="2021-01" db="EMBL/GenBank/DDBJ databases">
        <authorList>
            <person name="Li R."/>
            <person name="Bekaert M."/>
        </authorList>
    </citation>
    <scope>NUCLEOTIDE SEQUENCE</scope>
    <source>
        <strain evidence="4">Farmed</strain>
    </source>
</reference>
<feature type="transmembrane region" description="Helical" evidence="2">
    <location>
        <begin position="401"/>
        <end position="427"/>
    </location>
</feature>
<keyword evidence="2" id="KW-0472">Membrane</keyword>
<feature type="transmembrane region" description="Helical" evidence="2">
    <location>
        <begin position="459"/>
        <end position="476"/>
    </location>
</feature>
<dbReference type="GO" id="GO:0051131">
    <property type="term" value="P:chaperone-mediated protein complex assembly"/>
    <property type="evidence" value="ECO:0007669"/>
    <property type="project" value="TreeGrafter"/>
</dbReference>
<gene>
    <name evidence="4" type="ORF">SPHA_15775</name>
</gene>
<dbReference type="GO" id="GO:0003697">
    <property type="term" value="F:single-stranded DNA binding"/>
    <property type="evidence" value="ECO:0007669"/>
    <property type="project" value="TreeGrafter"/>
</dbReference>
<keyword evidence="4" id="KW-0378">Hydrolase</keyword>
<dbReference type="InterPro" id="IPR027065">
    <property type="entry name" value="Lon_Prtase"/>
</dbReference>
<feature type="transmembrane region" description="Helical" evidence="2">
    <location>
        <begin position="522"/>
        <end position="543"/>
    </location>
</feature>
<dbReference type="PROSITE" id="PS51787">
    <property type="entry name" value="LON_N"/>
    <property type="match status" value="1"/>
</dbReference>
<comment type="caution">
    <text evidence="4">The sequence shown here is derived from an EMBL/GenBank/DDBJ whole genome shotgun (WGS) entry which is preliminary data.</text>
</comment>
<dbReference type="Pfam" id="PF02190">
    <property type="entry name" value="LON_substr_bdg"/>
    <property type="match status" value="1"/>
</dbReference>
<dbReference type="GO" id="GO:0004252">
    <property type="term" value="F:serine-type endopeptidase activity"/>
    <property type="evidence" value="ECO:0007669"/>
    <property type="project" value="UniProtKB-EC"/>
</dbReference>
<dbReference type="GO" id="GO:0004176">
    <property type="term" value="F:ATP-dependent peptidase activity"/>
    <property type="evidence" value="ECO:0007669"/>
    <property type="project" value="InterPro"/>
</dbReference>
<dbReference type="GO" id="GO:0007005">
    <property type="term" value="P:mitochondrion organization"/>
    <property type="evidence" value="ECO:0007669"/>
    <property type="project" value="TreeGrafter"/>
</dbReference>
<dbReference type="GO" id="GO:0005524">
    <property type="term" value="F:ATP binding"/>
    <property type="evidence" value="ECO:0007669"/>
    <property type="project" value="InterPro"/>
</dbReference>
<dbReference type="GO" id="GO:0006515">
    <property type="term" value="P:protein quality control for misfolded or incompletely synthesized proteins"/>
    <property type="evidence" value="ECO:0007669"/>
    <property type="project" value="TreeGrafter"/>
</dbReference>
<feature type="transmembrane region" description="Helical" evidence="2">
    <location>
        <begin position="371"/>
        <end position="395"/>
    </location>
</feature>